<dbReference type="GO" id="GO:0016491">
    <property type="term" value="F:oxidoreductase activity"/>
    <property type="evidence" value="ECO:0007669"/>
    <property type="project" value="InterPro"/>
</dbReference>
<evidence type="ECO:0000313" key="9">
    <source>
        <dbReference type="Proteomes" id="UP000189703"/>
    </source>
</evidence>
<dbReference type="KEGG" id="nnu:104590840"/>
<evidence type="ECO:0000256" key="4">
    <source>
        <dbReference type="ARBA" id="ARBA00022989"/>
    </source>
</evidence>
<dbReference type="GO" id="GO:0005506">
    <property type="term" value="F:iron ion binding"/>
    <property type="evidence" value="ECO:0007669"/>
    <property type="project" value="InterPro"/>
</dbReference>
<evidence type="ECO:0000256" key="2">
    <source>
        <dbReference type="ARBA" id="ARBA00009324"/>
    </source>
</evidence>
<keyword evidence="3 6" id="KW-0812">Transmembrane</keyword>
<organism evidence="9 10">
    <name type="scientific">Nelumbo nucifera</name>
    <name type="common">Sacred lotus</name>
    <dbReference type="NCBI Taxonomy" id="4432"/>
    <lineage>
        <taxon>Eukaryota</taxon>
        <taxon>Viridiplantae</taxon>
        <taxon>Streptophyta</taxon>
        <taxon>Embryophyta</taxon>
        <taxon>Tracheophyta</taxon>
        <taxon>Spermatophyta</taxon>
        <taxon>Magnoliopsida</taxon>
        <taxon>Proteales</taxon>
        <taxon>Nelumbonaceae</taxon>
        <taxon>Nelumbo</taxon>
    </lineage>
</organism>
<dbReference type="InParanoid" id="A0A1U7Z3X1"/>
<evidence type="ECO:0000256" key="1">
    <source>
        <dbReference type="ARBA" id="ARBA00004141"/>
    </source>
</evidence>
<feature type="domain" description="Fatty acid hydroxylase" evidence="7">
    <location>
        <begin position="133"/>
        <end position="272"/>
    </location>
</feature>
<gene>
    <name evidence="10" type="primary">LOC104590840</name>
</gene>
<feature type="transmembrane region" description="Helical" evidence="6">
    <location>
        <begin position="181"/>
        <end position="207"/>
    </location>
</feature>
<dbReference type="GeneID" id="104590840"/>
<dbReference type="OrthoDB" id="408954at2759"/>
<dbReference type="AlphaFoldDB" id="A0A1U7Z3X1"/>
<keyword evidence="9" id="KW-1185">Reference proteome</keyword>
<dbReference type="RefSeq" id="XP_010247895.1">
    <property type="nucleotide sequence ID" value="XM_010249593.1"/>
</dbReference>
<evidence type="ECO:0000313" key="10">
    <source>
        <dbReference type="RefSeq" id="XP_010247895.1"/>
    </source>
</evidence>
<dbReference type="InterPro" id="IPR006694">
    <property type="entry name" value="Fatty_acid_hydroxylase"/>
</dbReference>
<feature type="transmembrane region" description="Helical" evidence="6">
    <location>
        <begin position="99"/>
        <end position="115"/>
    </location>
</feature>
<evidence type="ECO:0000256" key="3">
    <source>
        <dbReference type="ARBA" id="ARBA00022692"/>
    </source>
</evidence>
<dbReference type="GO" id="GO:0008610">
    <property type="term" value="P:lipid biosynthetic process"/>
    <property type="evidence" value="ECO:0007669"/>
    <property type="project" value="InterPro"/>
</dbReference>
<dbReference type="InterPro" id="IPR050307">
    <property type="entry name" value="Sterol_Desaturase_Related"/>
</dbReference>
<feature type="domain" description="Very-long-chain aldehyde decarbonylase CER1-like C-terminal" evidence="8">
    <location>
        <begin position="453"/>
        <end position="617"/>
    </location>
</feature>
<feature type="transmembrane region" description="Helical" evidence="6">
    <location>
        <begin position="127"/>
        <end position="145"/>
    </location>
</feature>
<sequence length="623" mass="71794">MALSPGPLTKYPWEKLGNFKYVVLAPWIVHSTYQFVTKDEKERDLAYFLMLPYLLSRVIHAQIWISLARYMTAKSKHRIVDKGIEFEQVDRERNWDDNIIFNGIIYYLAITLLPGASRMPMFRWDGILIAALVHVGPVEFLYYWFHRALHHHILYTGYHSHHHSSIVTEPITSVIHPFAEIIVYFILFCIPTSAALATGTLSFAAAVGYATYIDIMNYVGHCNFEIFPKWLFNIFPPLKYLVYTPSFHSLHHTKFRTNYSLFMPIYDYMYGTVDDTTDTLYEASVKGKKETPDIVHLTHLPTLESIYYLRPGFASLASYPYASTSKWYIWMLWPVTYGSMLLTWIFDSTFTVERNMFRELKMQTWAIPRYSYQYLLSWKRNAINTLIEKAILEANEAGVKVMSLGLLNQGEELNRNGELYVQRHPKLKIKLVDGSSLVVAIVLNSIPKGTQQVLIRGKLSKVVSAISLLLCRRGIQVAVASKDDFEKLKLQLPAELSSLLILSSSYKQKVWLVDNETMTDKEQQKAVEGTYFIPLSQLPLKKVRKDCVYYNTPAMAIPKAFVNVHSCENWLPRRVMSAWRIGGIVHALEGLDAHECGDTILDVEKVWRAALHHGFLPLPQDCY</sequence>
<keyword evidence="5 6" id="KW-0472">Membrane</keyword>
<evidence type="ECO:0000256" key="5">
    <source>
        <dbReference type="ARBA" id="ARBA00023136"/>
    </source>
</evidence>
<dbReference type="Pfam" id="PF04116">
    <property type="entry name" value="FA_hydroxylase"/>
    <property type="match status" value="1"/>
</dbReference>
<comment type="subcellular location">
    <subcellularLocation>
        <location evidence="1">Membrane</location>
        <topology evidence="1">Multi-pass membrane protein</topology>
    </subcellularLocation>
</comment>
<dbReference type="OMA" id="WSMVLTR"/>
<keyword evidence="4 6" id="KW-1133">Transmembrane helix</keyword>
<feature type="transmembrane region" description="Helical" evidence="6">
    <location>
        <begin position="45"/>
        <end position="65"/>
    </location>
</feature>
<dbReference type="InterPro" id="IPR021940">
    <property type="entry name" value="CER1-like_C"/>
</dbReference>
<dbReference type="Proteomes" id="UP000189703">
    <property type="component" value="Unplaced"/>
</dbReference>
<dbReference type="FunCoup" id="A0A1U7Z3X1">
    <property type="interactions" value="272"/>
</dbReference>
<protein>
    <submittedName>
        <fullName evidence="10">Protein ECERIFERUM 1-like</fullName>
    </submittedName>
</protein>
<evidence type="ECO:0000259" key="8">
    <source>
        <dbReference type="Pfam" id="PF12076"/>
    </source>
</evidence>
<name>A0A1U7Z3X1_NELNU</name>
<dbReference type="eggNOG" id="ENOG502QR3T">
    <property type="taxonomic scope" value="Eukaryota"/>
</dbReference>
<dbReference type="Pfam" id="PF12076">
    <property type="entry name" value="CER1-like_C"/>
    <property type="match status" value="1"/>
</dbReference>
<accession>A0A1U7Z3X1</accession>
<proteinExistence type="inferred from homology"/>
<evidence type="ECO:0000259" key="7">
    <source>
        <dbReference type="Pfam" id="PF04116"/>
    </source>
</evidence>
<dbReference type="PANTHER" id="PTHR11863">
    <property type="entry name" value="STEROL DESATURASE"/>
    <property type="match status" value="1"/>
</dbReference>
<reference evidence="10" key="1">
    <citation type="submission" date="2025-08" db="UniProtKB">
        <authorList>
            <consortium name="RefSeq"/>
        </authorList>
    </citation>
    <scope>IDENTIFICATION</scope>
</reference>
<evidence type="ECO:0000256" key="6">
    <source>
        <dbReference type="SAM" id="Phobius"/>
    </source>
</evidence>
<dbReference type="GO" id="GO:0016020">
    <property type="term" value="C:membrane"/>
    <property type="evidence" value="ECO:0007669"/>
    <property type="project" value="UniProtKB-SubCell"/>
</dbReference>
<comment type="similarity">
    <text evidence="2">Belongs to the sterol desaturase family.</text>
</comment>